<sequence>MNPQPLTQPEPSSSYSSTTVTCTTGDASKSQTSDEAAIIGCIKGEMQRKLDQLQDVHSAYAYLTAHWDAQKNFEAFAIRQHGYVVHQCWHMSEMPWNYRDRLQQAVVRLESEIKEIRQELRDIAIAIGGHK</sequence>
<evidence type="ECO:0000256" key="2">
    <source>
        <dbReference type="SAM" id="MobiDB-lite"/>
    </source>
</evidence>
<reference evidence="3" key="1">
    <citation type="submission" date="2021-06" db="EMBL/GenBank/DDBJ databases">
        <title>Genome Sequence of Mortierella hyaline Strain SCG-10, a Cold-Adapted, Nitrate-Reducing Fungus Isolated from Soil in Minnesota, USA.</title>
        <authorList>
            <person name="Aldossari N."/>
        </authorList>
    </citation>
    <scope>NUCLEOTIDE SEQUENCE</scope>
    <source>
        <strain evidence="3">SCG-10</strain>
    </source>
</reference>
<feature type="compositionally biased region" description="Low complexity" evidence="2">
    <location>
        <begin position="12"/>
        <end position="24"/>
    </location>
</feature>
<name>A0A9P7XIB8_9FUNG</name>
<feature type="compositionally biased region" description="Polar residues" evidence="2">
    <location>
        <begin position="1"/>
        <end position="11"/>
    </location>
</feature>
<dbReference type="Proteomes" id="UP000707451">
    <property type="component" value="Unassembled WGS sequence"/>
</dbReference>
<evidence type="ECO:0000313" key="4">
    <source>
        <dbReference type="Proteomes" id="UP000707451"/>
    </source>
</evidence>
<comment type="caution">
    <text evidence="3">The sequence shown here is derived from an EMBL/GenBank/DDBJ whole genome shotgun (WGS) entry which is preliminary data.</text>
</comment>
<evidence type="ECO:0000313" key="3">
    <source>
        <dbReference type="EMBL" id="KAG9061835.1"/>
    </source>
</evidence>
<protein>
    <submittedName>
        <fullName evidence="3">Uncharacterized protein</fullName>
    </submittedName>
</protein>
<keyword evidence="1" id="KW-0175">Coiled coil</keyword>
<dbReference type="OrthoDB" id="2411041at2759"/>
<evidence type="ECO:0000256" key="1">
    <source>
        <dbReference type="SAM" id="Coils"/>
    </source>
</evidence>
<proteinExistence type="predicted"/>
<feature type="region of interest" description="Disordered" evidence="2">
    <location>
        <begin position="1"/>
        <end position="30"/>
    </location>
</feature>
<feature type="coiled-coil region" evidence="1">
    <location>
        <begin position="99"/>
        <end position="126"/>
    </location>
</feature>
<accession>A0A9P7XIB8</accession>
<organism evidence="3 4">
    <name type="scientific">Linnemannia hyalina</name>
    <dbReference type="NCBI Taxonomy" id="64524"/>
    <lineage>
        <taxon>Eukaryota</taxon>
        <taxon>Fungi</taxon>
        <taxon>Fungi incertae sedis</taxon>
        <taxon>Mucoromycota</taxon>
        <taxon>Mortierellomycotina</taxon>
        <taxon>Mortierellomycetes</taxon>
        <taxon>Mortierellales</taxon>
        <taxon>Mortierellaceae</taxon>
        <taxon>Linnemannia</taxon>
    </lineage>
</organism>
<dbReference type="AlphaFoldDB" id="A0A9P7XIB8"/>
<keyword evidence="4" id="KW-1185">Reference proteome</keyword>
<dbReference type="EMBL" id="JAHRHY010000022">
    <property type="protein sequence ID" value="KAG9061835.1"/>
    <property type="molecule type" value="Genomic_DNA"/>
</dbReference>
<gene>
    <name evidence="3" type="ORF">KI688_006986</name>
</gene>